<reference evidence="1 2" key="1">
    <citation type="submission" date="2018-11" db="EMBL/GenBank/DDBJ databases">
        <title>Draft genome sequence of Ferruginibacter sp. BO-59.</title>
        <authorList>
            <person name="Im W.T."/>
        </authorList>
    </citation>
    <scope>NUCLEOTIDE SEQUENCE [LARGE SCALE GENOMIC DNA]</scope>
    <source>
        <strain evidence="1 2">BO-59</strain>
    </source>
</reference>
<keyword evidence="2" id="KW-1185">Reference proteome</keyword>
<comment type="caution">
    <text evidence="1">The sequence shown here is derived from an EMBL/GenBank/DDBJ whole genome shotgun (WGS) entry which is preliminary data.</text>
</comment>
<proteinExistence type="predicted"/>
<evidence type="ECO:0000313" key="2">
    <source>
        <dbReference type="Proteomes" id="UP000267223"/>
    </source>
</evidence>
<organism evidence="1 2">
    <name type="scientific">Hanamia caeni</name>
    <dbReference type="NCBI Taxonomy" id="2294116"/>
    <lineage>
        <taxon>Bacteria</taxon>
        <taxon>Pseudomonadati</taxon>
        <taxon>Bacteroidota</taxon>
        <taxon>Chitinophagia</taxon>
        <taxon>Chitinophagales</taxon>
        <taxon>Chitinophagaceae</taxon>
        <taxon>Hanamia</taxon>
    </lineage>
</organism>
<dbReference type="AlphaFoldDB" id="A0A3M9NBR1"/>
<protein>
    <submittedName>
        <fullName evidence="1">Uncharacterized protein</fullName>
    </submittedName>
</protein>
<gene>
    <name evidence="1" type="ORF">EFY79_14150</name>
</gene>
<dbReference type="Proteomes" id="UP000267223">
    <property type="component" value="Unassembled WGS sequence"/>
</dbReference>
<sequence length="68" mass="7712">MHQNYARWAARLVTVKEQIIGFFVLIFINSASVYGRANSYYPDEQSCTDTRNLGAPLTTTLNNDGKRI</sequence>
<dbReference type="EMBL" id="RJJR01000012">
    <property type="protein sequence ID" value="RNI34825.1"/>
    <property type="molecule type" value="Genomic_DNA"/>
</dbReference>
<evidence type="ECO:0000313" key="1">
    <source>
        <dbReference type="EMBL" id="RNI34825.1"/>
    </source>
</evidence>
<accession>A0A3M9NBR1</accession>
<name>A0A3M9NBR1_9BACT</name>